<name>A0A183V1C2_TOXCA</name>
<gene>
    <name evidence="1" type="ORF">TCNE_LOCUS14542</name>
</gene>
<reference evidence="1 2" key="2">
    <citation type="submission" date="2018-11" db="EMBL/GenBank/DDBJ databases">
        <authorList>
            <consortium name="Pathogen Informatics"/>
        </authorList>
    </citation>
    <scope>NUCLEOTIDE SEQUENCE [LARGE SCALE GENOMIC DNA]</scope>
</reference>
<protein>
    <submittedName>
        <fullName evidence="3">Protein kinase domain-containing protein</fullName>
    </submittedName>
</protein>
<evidence type="ECO:0000313" key="3">
    <source>
        <dbReference type="WBParaSite" id="TCNE_0001454201-mRNA-1"/>
    </source>
</evidence>
<accession>A0A183V1C2</accession>
<dbReference type="Proteomes" id="UP000050794">
    <property type="component" value="Unassembled WGS sequence"/>
</dbReference>
<sequence length="254" mass="27771">MHVNGTGRYGEVMSDATDMLPDKEDSIRFDSIRFDSIQFNSIQFNSIRFDSVRFGKVTYQAEYINTVVGALATEYIKCSFCKPATSQTASALINTLNFSELLALVNLPPAHAKFVLDIQSGAGIAFSSVASTSSLKSAEPFSKDLTNSRFAFKEIRKSEVNIESSIDDFSITMAPTKVISVKMAKQEVEKERILSPACPNGANDVWLSIENAVLVQKSSSADSAHSCKTKCSLITNAGRDCPAITFHEAELQRI</sequence>
<proteinExistence type="predicted"/>
<keyword evidence="2" id="KW-1185">Reference proteome</keyword>
<evidence type="ECO:0000313" key="2">
    <source>
        <dbReference type="Proteomes" id="UP000050794"/>
    </source>
</evidence>
<evidence type="ECO:0000313" key="1">
    <source>
        <dbReference type="EMBL" id="VDM45863.1"/>
    </source>
</evidence>
<dbReference type="AlphaFoldDB" id="A0A183V1C2"/>
<reference evidence="3" key="1">
    <citation type="submission" date="2016-06" db="UniProtKB">
        <authorList>
            <consortium name="WormBaseParasite"/>
        </authorList>
    </citation>
    <scope>IDENTIFICATION</scope>
</reference>
<dbReference type="WBParaSite" id="TCNE_0001454201-mRNA-1">
    <property type="protein sequence ID" value="TCNE_0001454201-mRNA-1"/>
    <property type="gene ID" value="TCNE_0001454201"/>
</dbReference>
<organism evidence="2 3">
    <name type="scientific">Toxocara canis</name>
    <name type="common">Canine roundworm</name>
    <dbReference type="NCBI Taxonomy" id="6265"/>
    <lineage>
        <taxon>Eukaryota</taxon>
        <taxon>Metazoa</taxon>
        <taxon>Ecdysozoa</taxon>
        <taxon>Nematoda</taxon>
        <taxon>Chromadorea</taxon>
        <taxon>Rhabditida</taxon>
        <taxon>Spirurina</taxon>
        <taxon>Ascaridomorpha</taxon>
        <taxon>Ascaridoidea</taxon>
        <taxon>Toxocaridae</taxon>
        <taxon>Toxocara</taxon>
    </lineage>
</organism>
<dbReference type="EMBL" id="UYWY01022311">
    <property type="protein sequence ID" value="VDM45863.1"/>
    <property type="molecule type" value="Genomic_DNA"/>
</dbReference>